<keyword evidence="9" id="KW-0999">Mitochondrion inner membrane</keyword>
<dbReference type="GO" id="GO:0034982">
    <property type="term" value="P:mitochondrial protein processing"/>
    <property type="evidence" value="ECO:0007669"/>
    <property type="project" value="TreeGrafter"/>
</dbReference>
<keyword evidence="11" id="KW-1185">Reference proteome</keyword>
<comment type="function">
    <text evidence="8">Has a dual role in the assembly of mitochondrial ATPase. Acts as a protease that removes N-terminal residues of mitochondrial ATPase CF(0) subunit 6 at the intermembrane space side. Also involved in the correct assembly of the membrane-embedded ATPase CF(0) particle, probably mediating association of subunit 6 with the subunit 9 ring.</text>
</comment>
<sequence>MADGPAATPMSMIPLTNDPARTGYDPSLQRWMNHFNALTGKMTSEGKHHFREDMSRKNEARDVARCEADRDWLFAYSPVVRFLREGITALGGELDAANVVCRRCPALVLGREEDGSLRVRRQAGGFSPAHGIMICANEIRDRGHLEDTLAHEMVHAWDHLRWKVDWSGEKSLKHSACAEIRASMLSGECRWTREALTRRQWNFTQQFQNCVRRRASLSLMARPACKDQAHAARVVNEVWDSCYADKRPFEDIYR</sequence>
<reference evidence="10" key="1">
    <citation type="journal article" date="2023" name="Mol. Plant Microbe Interact.">
        <title>Elucidating the Obligate Nature and Biological Capacity of an Invasive Fungal Corn Pathogen.</title>
        <authorList>
            <person name="MacCready J.S."/>
            <person name="Roggenkamp E.M."/>
            <person name="Gdanetz K."/>
            <person name="Chilvers M.I."/>
        </authorList>
    </citation>
    <scope>NUCLEOTIDE SEQUENCE</scope>
    <source>
        <strain evidence="10">PM02</strain>
    </source>
</reference>
<keyword evidence="6 9" id="KW-0378">Hydrolase</keyword>
<dbReference type="InterPro" id="IPR019165">
    <property type="entry name" value="Peptidase_M76_ATP23"/>
</dbReference>
<evidence type="ECO:0000256" key="5">
    <source>
        <dbReference type="ARBA" id="ARBA00022723"/>
    </source>
</evidence>
<evidence type="ECO:0000256" key="9">
    <source>
        <dbReference type="RuleBase" id="RU364057"/>
    </source>
</evidence>
<keyword evidence="9" id="KW-0472">Membrane</keyword>
<dbReference type="AlphaFoldDB" id="A0AAD9I8H1"/>
<comment type="similarity">
    <text evidence="2 9">Belongs to the peptidase M76 family.</text>
</comment>
<dbReference type="GO" id="GO:0004222">
    <property type="term" value="F:metalloendopeptidase activity"/>
    <property type="evidence" value="ECO:0007669"/>
    <property type="project" value="InterPro"/>
</dbReference>
<accession>A0AAD9I8H1</accession>
<proteinExistence type="inferred from homology"/>
<dbReference type="PANTHER" id="PTHR21711">
    <property type="entry name" value="MITOCHONDRIAL INNER MEMBRANE PROTEASE"/>
    <property type="match status" value="1"/>
</dbReference>
<dbReference type="Proteomes" id="UP001217918">
    <property type="component" value="Unassembled WGS sequence"/>
</dbReference>
<evidence type="ECO:0000256" key="2">
    <source>
        <dbReference type="ARBA" id="ARBA00009915"/>
    </source>
</evidence>
<evidence type="ECO:0000256" key="3">
    <source>
        <dbReference type="ARBA" id="ARBA00014615"/>
    </source>
</evidence>
<evidence type="ECO:0000256" key="1">
    <source>
        <dbReference type="ARBA" id="ARBA00004137"/>
    </source>
</evidence>
<keyword evidence="9" id="KW-0496">Mitochondrion</keyword>
<dbReference type="EC" id="3.4.24.-" evidence="9"/>
<dbReference type="GO" id="GO:0005743">
    <property type="term" value="C:mitochondrial inner membrane"/>
    <property type="evidence" value="ECO:0007669"/>
    <property type="project" value="UniProtKB-SubCell"/>
</dbReference>
<dbReference type="PANTHER" id="PTHR21711:SF0">
    <property type="entry name" value="MITOCHONDRIAL INNER MEMBRANE PROTEASE ATP23 HOMOLOG"/>
    <property type="match status" value="1"/>
</dbReference>
<evidence type="ECO:0000256" key="6">
    <source>
        <dbReference type="ARBA" id="ARBA00022801"/>
    </source>
</evidence>
<keyword evidence="7 9" id="KW-0482">Metalloprotease</keyword>
<dbReference type="Pfam" id="PF09768">
    <property type="entry name" value="Peptidase_M76"/>
    <property type="match status" value="1"/>
</dbReference>
<dbReference type="EMBL" id="JAQQPM010000006">
    <property type="protein sequence ID" value="KAK2072207.1"/>
    <property type="molecule type" value="Genomic_DNA"/>
</dbReference>
<evidence type="ECO:0000256" key="8">
    <source>
        <dbReference type="ARBA" id="ARBA00025322"/>
    </source>
</evidence>
<keyword evidence="5 9" id="KW-0479">Metal-binding</keyword>
<gene>
    <name evidence="10" type="ORF">P8C59_006578</name>
</gene>
<evidence type="ECO:0000313" key="11">
    <source>
        <dbReference type="Proteomes" id="UP001217918"/>
    </source>
</evidence>
<keyword evidence="4 9" id="KW-0645">Protease</keyword>
<comment type="caution">
    <text evidence="10">The sequence shown here is derived from an EMBL/GenBank/DDBJ whole genome shotgun (WGS) entry which is preliminary data.</text>
</comment>
<dbReference type="GO" id="GO:0033615">
    <property type="term" value="P:mitochondrial proton-transporting ATP synthase complex assembly"/>
    <property type="evidence" value="ECO:0007669"/>
    <property type="project" value="TreeGrafter"/>
</dbReference>
<dbReference type="GO" id="GO:0046872">
    <property type="term" value="F:metal ion binding"/>
    <property type="evidence" value="ECO:0007669"/>
    <property type="project" value="UniProtKB-KW"/>
</dbReference>
<comment type="subcellular location">
    <subcellularLocation>
        <location evidence="1 9">Mitochondrion inner membrane</location>
        <topology evidence="1 9">Peripheral membrane protein</topology>
        <orientation evidence="1 9">Intermembrane side</orientation>
    </subcellularLocation>
</comment>
<protein>
    <recommendedName>
        <fullName evidence="3 9">Mitochondrial inner membrane protease ATP23</fullName>
        <ecNumber evidence="9">3.4.24.-</ecNumber>
    </recommendedName>
</protein>
<organism evidence="10 11">
    <name type="scientific">Phyllachora maydis</name>
    <dbReference type="NCBI Taxonomy" id="1825666"/>
    <lineage>
        <taxon>Eukaryota</taxon>
        <taxon>Fungi</taxon>
        <taxon>Dikarya</taxon>
        <taxon>Ascomycota</taxon>
        <taxon>Pezizomycotina</taxon>
        <taxon>Sordariomycetes</taxon>
        <taxon>Sordariomycetidae</taxon>
        <taxon>Phyllachorales</taxon>
        <taxon>Phyllachoraceae</taxon>
        <taxon>Phyllachora</taxon>
    </lineage>
</organism>
<evidence type="ECO:0000313" key="10">
    <source>
        <dbReference type="EMBL" id="KAK2072207.1"/>
    </source>
</evidence>
<evidence type="ECO:0000256" key="4">
    <source>
        <dbReference type="ARBA" id="ARBA00022670"/>
    </source>
</evidence>
<evidence type="ECO:0000256" key="7">
    <source>
        <dbReference type="ARBA" id="ARBA00023049"/>
    </source>
</evidence>
<name>A0AAD9I8H1_9PEZI</name>